<evidence type="ECO:0000259" key="8">
    <source>
        <dbReference type="PROSITE" id="PS50109"/>
    </source>
</evidence>
<dbReference type="CDD" id="cd00130">
    <property type="entry name" value="PAS"/>
    <property type="match status" value="1"/>
</dbReference>
<dbReference type="GO" id="GO:0000155">
    <property type="term" value="F:phosphorelay sensor kinase activity"/>
    <property type="evidence" value="ECO:0007669"/>
    <property type="project" value="InterPro"/>
</dbReference>
<evidence type="ECO:0000256" key="2">
    <source>
        <dbReference type="ARBA" id="ARBA00012438"/>
    </source>
</evidence>
<dbReference type="Gene3D" id="3.30.565.10">
    <property type="entry name" value="Histidine kinase-like ATPase, C-terminal domain"/>
    <property type="match status" value="1"/>
</dbReference>
<keyword evidence="6" id="KW-0902">Two-component regulatory system</keyword>
<dbReference type="InterPro" id="IPR039506">
    <property type="entry name" value="SPOB_a"/>
</dbReference>
<dbReference type="Gene3D" id="1.10.287.130">
    <property type="match status" value="1"/>
</dbReference>
<evidence type="ECO:0000256" key="6">
    <source>
        <dbReference type="ARBA" id="ARBA00023012"/>
    </source>
</evidence>
<organism evidence="9 10">
    <name type="scientific">Candidatus Allofournierella pullistercoris</name>
    <dbReference type="NCBI Taxonomy" id="2838597"/>
    <lineage>
        <taxon>Bacteria</taxon>
        <taxon>Bacillati</taxon>
        <taxon>Bacillota</taxon>
        <taxon>Clostridia</taxon>
        <taxon>Eubacteriales</taxon>
        <taxon>Oscillospiraceae</taxon>
        <taxon>Allofournierella</taxon>
    </lineage>
</organism>
<evidence type="ECO:0000313" key="10">
    <source>
        <dbReference type="Proteomes" id="UP000713596"/>
    </source>
</evidence>
<proteinExistence type="predicted"/>
<dbReference type="SUPFAM" id="SSF55785">
    <property type="entry name" value="PYP-like sensor domain (PAS domain)"/>
    <property type="match status" value="1"/>
</dbReference>
<keyword evidence="4" id="KW-0808">Transferase</keyword>
<dbReference type="InterPro" id="IPR013656">
    <property type="entry name" value="PAS_4"/>
</dbReference>
<evidence type="ECO:0000256" key="7">
    <source>
        <dbReference type="SAM" id="Phobius"/>
    </source>
</evidence>
<dbReference type="InterPro" id="IPR000014">
    <property type="entry name" value="PAS"/>
</dbReference>
<dbReference type="Gene3D" id="3.30.450.20">
    <property type="entry name" value="PAS domain"/>
    <property type="match status" value="2"/>
</dbReference>
<dbReference type="EMBL" id="JAHLFP010000036">
    <property type="protein sequence ID" value="MBU3806169.1"/>
    <property type="molecule type" value="Genomic_DNA"/>
</dbReference>
<dbReference type="InterPro" id="IPR004358">
    <property type="entry name" value="Sig_transdc_His_kin-like_C"/>
</dbReference>
<dbReference type="InterPro" id="IPR005467">
    <property type="entry name" value="His_kinase_dom"/>
</dbReference>
<keyword evidence="3" id="KW-0597">Phosphoprotein</keyword>
<sequence>MKALKWKQTLKRTLASQLFLISVLSVLVALILGMVSTLFLNLRTNQRGIDKHIMEVAQMLAEIDSVGQLCQQGIPVESDLLRAVGEQMEDLDVVLVTDTTGKVLAASAGWEGDTVEIPAMEGSQGVIQQGEMEQGLERCAYAPIFLDGTLVGYAMTGVQRDLMHEMVGSTVLQYVIIGLVALAIGSLLARWMAGIIKQELHGYEPNDFVQLMQRRTEVWDALEEGVLAIDASSRIVYLNAAAAQMLHLSPDKSVVGAPLRKVYPASTLNRILKTGKSEYNVPLLSISDANLLSDRVPLRRDGKVVGAVAIFRNRTELIRLAQDLSGVRHIMEALRANNHEFMNKLHVILGLLQLEEYQQATDYVLELTQSKSQSAAGISRRIAEPSVAALLIGKLSRAEELKVKLRLDTTSHLPQGNHCLSPDQLVMVLGNLIENALDSFRHVAVHALREVEVCIKEDETGLLICVEDTGSGMNETVRQRMFETGFSTKGKGRGTGLGLVKRVVDTHEGSIRVDSAPGRGTTVTIHIPPQQAD</sequence>
<reference evidence="9" key="2">
    <citation type="submission" date="2021-04" db="EMBL/GenBank/DDBJ databases">
        <authorList>
            <person name="Gilroy R."/>
        </authorList>
    </citation>
    <scope>NUCLEOTIDE SEQUENCE</scope>
    <source>
        <strain evidence="9">B5_2728</strain>
    </source>
</reference>
<dbReference type="PROSITE" id="PS50109">
    <property type="entry name" value="HIS_KIN"/>
    <property type="match status" value="1"/>
</dbReference>
<evidence type="ECO:0000313" key="9">
    <source>
        <dbReference type="EMBL" id="MBU3806169.1"/>
    </source>
</evidence>
<feature type="transmembrane region" description="Helical" evidence="7">
    <location>
        <begin position="171"/>
        <end position="189"/>
    </location>
</feature>
<dbReference type="InterPro" id="IPR016120">
    <property type="entry name" value="Sig_transdc_His_kin_SpoOB"/>
</dbReference>
<accession>A0A948WR41</accession>
<dbReference type="InterPro" id="IPR003594">
    <property type="entry name" value="HATPase_dom"/>
</dbReference>
<evidence type="ECO:0000256" key="5">
    <source>
        <dbReference type="ARBA" id="ARBA00022777"/>
    </source>
</evidence>
<dbReference type="SUPFAM" id="SSF55874">
    <property type="entry name" value="ATPase domain of HSP90 chaperone/DNA topoisomerase II/histidine kinase"/>
    <property type="match status" value="1"/>
</dbReference>
<comment type="caution">
    <text evidence="9">The sequence shown here is derived from an EMBL/GenBank/DDBJ whole genome shotgun (WGS) entry which is preliminary data.</text>
</comment>
<dbReference type="PANTHER" id="PTHR43065:SF42">
    <property type="entry name" value="TWO-COMPONENT SENSOR PPRA"/>
    <property type="match status" value="1"/>
</dbReference>
<dbReference type="SUPFAM" id="SSF55890">
    <property type="entry name" value="Sporulation response regulatory protein Spo0B"/>
    <property type="match status" value="1"/>
</dbReference>
<keyword evidence="7" id="KW-1133">Transmembrane helix</keyword>
<gene>
    <name evidence="9" type="ORF">H9882_04680</name>
</gene>
<evidence type="ECO:0000256" key="3">
    <source>
        <dbReference type="ARBA" id="ARBA00022553"/>
    </source>
</evidence>
<keyword evidence="7" id="KW-0812">Transmembrane</keyword>
<feature type="domain" description="Histidine kinase" evidence="8">
    <location>
        <begin position="336"/>
        <end position="531"/>
    </location>
</feature>
<comment type="catalytic activity">
    <reaction evidence="1">
        <text>ATP + protein L-histidine = ADP + protein N-phospho-L-histidine.</text>
        <dbReference type="EC" id="2.7.13.3"/>
    </reaction>
</comment>
<dbReference type="EC" id="2.7.13.3" evidence="2"/>
<reference evidence="9" key="1">
    <citation type="journal article" date="2021" name="PeerJ">
        <title>Extensive microbial diversity within the chicken gut microbiome revealed by metagenomics and culture.</title>
        <authorList>
            <person name="Gilroy R."/>
            <person name="Ravi A."/>
            <person name="Getino M."/>
            <person name="Pursley I."/>
            <person name="Horton D.L."/>
            <person name="Alikhan N.F."/>
            <person name="Baker D."/>
            <person name="Gharbi K."/>
            <person name="Hall N."/>
            <person name="Watson M."/>
            <person name="Adriaenssens E.M."/>
            <person name="Foster-Nyarko E."/>
            <person name="Jarju S."/>
            <person name="Secka A."/>
            <person name="Antonio M."/>
            <person name="Oren A."/>
            <person name="Chaudhuri R.R."/>
            <person name="La Ragione R."/>
            <person name="Hildebrand F."/>
            <person name="Pallen M.J."/>
        </authorList>
    </citation>
    <scope>NUCLEOTIDE SEQUENCE</scope>
    <source>
        <strain evidence="9">B5_2728</strain>
    </source>
</reference>
<keyword evidence="7" id="KW-0472">Membrane</keyword>
<name>A0A948WR41_9FIRM</name>
<dbReference type="Proteomes" id="UP000713596">
    <property type="component" value="Unassembled WGS sequence"/>
</dbReference>
<keyword evidence="5 9" id="KW-0418">Kinase</keyword>
<feature type="transmembrane region" description="Helical" evidence="7">
    <location>
        <begin position="20"/>
        <end position="42"/>
    </location>
</feature>
<evidence type="ECO:0000256" key="4">
    <source>
        <dbReference type="ARBA" id="ARBA00022679"/>
    </source>
</evidence>
<dbReference type="Pfam" id="PF14689">
    <property type="entry name" value="SPOB_a"/>
    <property type="match status" value="1"/>
</dbReference>
<dbReference type="Pfam" id="PF02518">
    <property type="entry name" value="HATPase_c"/>
    <property type="match status" value="1"/>
</dbReference>
<dbReference type="InterPro" id="IPR036890">
    <property type="entry name" value="HATPase_C_sf"/>
</dbReference>
<dbReference type="PRINTS" id="PR00344">
    <property type="entry name" value="BCTRLSENSOR"/>
</dbReference>
<dbReference type="Pfam" id="PF08448">
    <property type="entry name" value="PAS_4"/>
    <property type="match status" value="1"/>
</dbReference>
<dbReference type="SMART" id="SM00387">
    <property type="entry name" value="HATPase_c"/>
    <property type="match status" value="1"/>
</dbReference>
<evidence type="ECO:0000256" key="1">
    <source>
        <dbReference type="ARBA" id="ARBA00000085"/>
    </source>
</evidence>
<dbReference type="InterPro" id="IPR035965">
    <property type="entry name" value="PAS-like_dom_sf"/>
</dbReference>
<protein>
    <recommendedName>
        <fullName evidence="2">histidine kinase</fullName>
        <ecNumber evidence="2">2.7.13.3</ecNumber>
    </recommendedName>
</protein>
<dbReference type="PANTHER" id="PTHR43065">
    <property type="entry name" value="SENSOR HISTIDINE KINASE"/>
    <property type="match status" value="1"/>
</dbReference>
<dbReference type="AlphaFoldDB" id="A0A948WR41"/>